<dbReference type="SUPFAM" id="SSF57845">
    <property type="entry name" value="B-box zinc-binding domain"/>
    <property type="match status" value="1"/>
</dbReference>
<dbReference type="Gene3D" id="2.40.160.30">
    <property type="entry name" value="Photosystem II, cytochrome c-550 precursor"/>
    <property type="match status" value="1"/>
</dbReference>
<dbReference type="Pfam" id="PF04640">
    <property type="entry name" value="PLATZ"/>
    <property type="match status" value="1"/>
</dbReference>
<evidence type="ECO:0008006" key="4">
    <source>
        <dbReference type="Google" id="ProtNLM"/>
    </source>
</evidence>
<proteinExistence type="predicted"/>
<feature type="region of interest" description="Disordered" evidence="1">
    <location>
        <begin position="68"/>
        <end position="88"/>
    </location>
</feature>
<dbReference type="PANTHER" id="PTHR31065:SF39">
    <property type="entry name" value="PLATZ TRANSCRIPTION FACTOR FAMILY PROTEIN"/>
    <property type="match status" value="1"/>
</dbReference>
<dbReference type="EMBL" id="QGKV02002055">
    <property type="protein sequence ID" value="KAF3498993.1"/>
    <property type="molecule type" value="Genomic_DNA"/>
</dbReference>
<dbReference type="PANTHER" id="PTHR31065">
    <property type="entry name" value="PLATZ TRANSCRIPTION FACTOR FAMILY PROTEIN"/>
    <property type="match status" value="1"/>
</dbReference>
<evidence type="ECO:0000313" key="2">
    <source>
        <dbReference type="EMBL" id="KAF3498993.1"/>
    </source>
</evidence>
<gene>
    <name evidence="2" type="ORF">DY000_02055803</name>
</gene>
<evidence type="ECO:0000256" key="1">
    <source>
        <dbReference type="SAM" id="MobiDB-lite"/>
    </source>
</evidence>
<evidence type="ECO:0000313" key="3">
    <source>
        <dbReference type="Proteomes" id="UP000266723"/>
    </source>
</evidence>
<feature type="compositionally biased region" description="Basic and acidic residues" evidence="1">
    <location>
        <begin position="70"/>
        <end position="88"/>
    </location>
</feature>
<accession>A0ABQ7AN24</accession>
<protein>
    <recommendedName>
        <fullName evidence="4">B box-type domain-containing protein</fullName>
    </recommendedName>
</protein>
<dbReference type="Proteomes" id="UP000266723">
    <property type="component" value="Unassembled WGS sequence"/>
</dbReference>
<dbReference type="InterPro" id="IPR006734">
    <property type="entry name" value="PLATZ"/>
</dbReference>
<feature type="region of interest" description="Disordered" evidence="1">
    <location>
        <begin position="226"/>
        <end position="268"/>
    </location>
</feature>
<organism evidence="2 3">
    <name type="scientific">Brassica cretica</name>
    <name type="common">Mustard</name>
    <dbReference type="NCBI Taxonomy" id="69181"/>
    <lineage>
        <taxon>Eukaryota</taxon>
        <taxon>Viridiplantae</taxon>
        <taxon>Streptophyta</taxon>
        <taxon>Embryophyta</taxon>
        <taxon>Tracheophyta</taxon>
        <taxon>Spermatophyta</taxon>
        <taxon>Magnoliopsida</taxon>
        <taxon>eudicotyledons</taxon>
        <taxon>Gunneridae</taxon>
        <taxon>Pentapetalae</taxon>
        <taxon>rosids</taxon>
        <taxon>malvids</taxon>
        <taxon>Brassicales</taxon>
        <taxon>Brassicaceae</taxon>
        <taxon>Brassiceae</taxon>
        <taxon>Brassica</taxon>
    </lineage>
</organism>
<feature type="compositionally biased region" description="Acidic residues" evidence="1">
    <location>
        <begin position="226"/>
        <end position="235"/>
    </location>
</feature>
<name>A0ABQ7AN24_BRACR</name>
<sequence>MNIPPDFKNTKLMTCLTYTLDDEIEGPFEVGSDGSVILKEEDEIVALLGGGRGDEEVLSKENVKNTAASVEERSLEDHKEQTGDRGSDRSMVKSRLFHELCDQHIKEQRRYFCCDCMIPPFCNVCFKKNDHKDHLIIQAFRCSNQTGVRKDFISKYMDISGIHMFSVNRSWIVFINQRCESDGHCFRNNVSHRCKVCGWAFETASSAFCSVECKFRSVLGSQLDDMMESSDDVDEPVVKRKESSEDVSEPIMKRKHRRKGTPYRSPFY</sequence>
<comment type="caution">
    <text evidence="2">The sequence shown here is derived from an EMBL/GenBank/DDBJ whole genome shotgun (WGS) entry which is preliminary data.</text>
</comment>
<keyword evidence="3" id="KW-1185">Reference proteome</keyword>
<reference evidence="2 3" key="1">
    <citation type="journal article" date="2020" name="BMC Genomics">
        <title>Intraspecific diversification of the crop wild relative Brassica cretica Lam. using demographic model selection.</title>
        <authorList>
            <person name="Kioukis A."/>
            <person name="Michalopoulou V.A."/>
            <person name="Briers L."/>
            <person name="Pirintsos S."/>
            <person name="Studholme D.J."/>
            <person name="Pavlidis P."/>
            <person name="Sarris P.F."/>
        </authorList>
    </citation>
    <scope>NUCLEOTIDE SEQUENCE [LARGE SCALE GENOMIC DNA]</scope>
    <source>
        <strain evidence="3">cv. PFS-1207/04</strain>
    </source>
</reference>